<organism evidence="1 2">
    <name type="scientific">Hymenobacter crusticola</name>
    <dbReference type="NCBI Taxonomy" id="1770526"/>
    <lineage>
        <taxon>Bacteria</taxon>
        <taxon>Pseudomonadati</taxon>
        <taxon>Bacteroidota</taxon>
        <taxon>Cytophagia</taxon>
        <taxon>Cytophagales</taxon>
        <taxon>Hymenobacteraceae</taxon>
        <taxon>Hymenobacter</taxon>
    </lineage>
</organism>
<dbReference type="OrthoDB" id="9773828at2"/>
<dbReference type="SUPFAM" id="SSF51430">
    <property type="entry name" value="NAD(P)-linked oxidoreductase"/>
    <property type="match status" value="1"/>
</dbReference>
<dbReference type="Proteomes" id="UP000194873">
    <property type="component" value="Unassembled WGS sequence"/>
</dbReference>
<evidence type="ECO:0000313" key="2">
    <source>
        <dbReference type="Proteomes" id="UP000194873"/>
    </source>
</evidence>
<dbReference type="RefSeq" id="WP_086596715.1">
    <property type="nucleotide sequence ID" value="NZ_MTSE01000023.1"/>
</dbReference>
<protein>
    <recommendedName>
        <fullName evidence="3">NADP-dependent oxidoreductase domain-containing protein</fullName>
    </recommendedName>
</protein>
<proteinExistence type="predicted"/>
<name>A0A243W6U8_9BACT</name>
<sequence>MSILKQVALGRQGLHASAEGRGLMGLTGMAGGQMSVYGADDETESIATIHRARELGVTLLDTADIFWV</sequence>
<evidence type="ECO:0008006" key="3">
    <source>
        <dbReference type="Google" id="ProtNLM"/>
    </source>
</evidence>
<accession>A0A243W6U8</accession>
<dbReference type="AlphaFoldDB" id="A0A243W6U8"/>
<dbReference type="EMBL" id="MTSE01000023">
    <property type="protein sequence ID" value="OUJ70362.1"/>
    <property type="molecule type" value="Genomic_DNA"/>
</dbReference>
<gene>
    <name evidence="1" type="ORF">BXP70_24290</name>
</gene>
<reference evidence="1 2" key="1">
    <citation type="submission" date="2017-01" db="EMBL/GenBank/DDBJ databases">
        <title>A new Hymenobacter.</title>
        <authorList>
            <person name="Liang Y."/>
            <person name="Feng F."/>
        </authorList>
    </citation>
    <scope>NUCLEOTIDE SEQUENCE [LARGE SCALE GENOMIC DNA]</scope>
    <source>
        <strain evidence="1">MIMBbqt21</strain>
    </source>
</reference>
<comment type="caution">
    <text evidence="1">The sequence shown here is derived from an EMBL/GenBank/DDBJ whole genome shotgun (WGS) entry which is preliminary data.</text>
</comment>
<dbReference type="Gene3D" id="3.20.20.100">
    <property type="entry name" value="NADP-dependent oxidoreductase domain"/>
    <property type="match status" value="1"/>
</dbReference>
<keyword evidence="2" id="KW-1185">Reference proteome</keyword>
<evidence type="ECO:0000313" key="1">
    <source>
        <dbReference type="EMBL" id="OUJ70362.1"/>
    </source>
</evidence>
<dbReference type="InterPro" id="IPR036812">
    <property type="entry name" value="NAD(P)_OxRdtase_dom_sf"/>
</dbReference>